<reference evidence="2 3" key="1">
    <citation type="submission" date="2020-04" db="EMBL/GenBank/DDBJ databases">
        <title>Perkinsus olseni comparative genomics.</title>
        <authorList>
            <person name="Bogema D.R."/>
        </authorList>
    </citation>
    <scope>NUCLEOTIDE SEQUENCE [LARGE SCALE GENOMIC DNA]</scope>
    <source>
        <strain evidence="2">ATCC PRA-179</strain>
    </source>
</reference>
<dbReference type="OrthoDB" id="10295045at2759"/>
<accession>A0A7J6LTV5</accession>
<gene>
    <name evidence="2" type="ORF">FOZ61_002225</name>
</gene>
<sequence>MVFFGLSVSILSFALSSGMALQTALDLDREVKNIHSGCQARYIDSLLSVIIPSWHGGKEIYWQDSETGTSVSYWKSEENDAKIEFVKEGGVSQKVEGRSEAIEREFKEVLPFGHLIDTVLPRVYYGVTYDECVALIDAIENTPPKGYQKGRSWIKKFVRKEMAKALSLAGAKILRGGSYQVGLDRDP</sequence>
<organism evidence="2 3">
    <name type="scientific">Perkinsus olseni</name>
    <name type="common">Perkinsus atlanticus</name>
    <dbReference type="NCBI Taxonomy" id="32597"/>
    <lineage>
        <taxon>Eukaryota</taxon>
        <taxon>Sar</taxon>
        <taxon>Alveolata</taxon>
        <taxon>Perkinsozoa</taxon>
        <taxon>Perkinsea</taxon>
        <taxon>Perkinsida</taxon>
        <taxon>Perkinsidae</taxon>
        <taxon>Perkinsus</taxon>
    </lineage>
</organism>
<feature type="signal peptide" evidence="1">
    <location>
        <begin position="1"/>
        <end position="20"/>
    </location>
</feature>
<comment type="caution">
    <text evidence="2">The sequence shown here is derived from an EMBL/GenBank/DDBJ whole genome shotgun (WGS) entry which is preliminary data.</text>
</comment>
<dbReference type="Proteomes" id="UP000570595">
    <property type="component" value="Unassembled WGS sequence"/>
</dbReference>
<proteinExistence type="predicted"/>
<evidence type="ECO:0000313" key="2">
    <source>
        <dbReference type="EMBL" id="KAF4662739.1"/>
    </source>
</evidence>
<evidence type="ECO:0000256" key="1">
    <source>
        <dbReference type="SAM" id="SignalP"/>
    </source>
</evidence>
<keyword evidence="1" id="KW-0732">Signal</keyword>
<feature type="chain" id="PRO_5029554764" evidence="1">
    <location>
        <begin position="21"/>
        <end position="187"/>
    </location>
</feature>
<name>A0A7J6LTV5_PEROL</name>
<dbReference type="EMBL" id="JABAHT010000160">
    <property type="protein sequence ID" value="KAF4662739.1"/>
    <property type="molecule type" value="Genomic_DNA"/>
</dbReference>
<protein>
    <submittedName>
        <fullName evidence="2">Uncharacterized protein</fullName>
    </submittedName>
</protein>
<evidence type="ECO:0000313" key="3">
    <source>
        <dbReference type="Proteomes" id="UP000570595"/>
    </source>
</evidence>
<dbReference type="AlphaFoldDB" id="A0A7J6LTV5"/>